<gene>
    <name evidence="2" type="ORF">LMG9964_02397</name>
</gene>
<evidence type="ECO:0000313" key="2">
    <source>
        <dbReference type="EMBL" id="CAB4048756.1"/>
    </source>
</evidence>
<proteinExistence type="predicted"/>
<dbReference type="RefSeq" id="WP_015002989.1">
    <property type="nucleotide sequence ID" value="NZ_CADILN010000002.1"/>
</dbReference>
<name>A0A6J5K4L6_9BURK</name>
<dbReference type="Proteomes" id="UP000494102">
    <property type="component" value="Unassembled WGS sequence"/>
</dbReference>
<keyword evidence="1" id="KW-0812">Transmembrane</keyword>
<protein>
    <submittedName>
        <fullName evidence="2">Uncharacterized protein</fullName>
    </submittedName>
</protein>
<accession>A0A6J5K4L6</accession>
<evidence type="ECO:0000256" key="1">
    <source>
        <dbReference type="SAM" id="Phobius"/>
    </source>
</evidence>
<sequence length="142" mass="15847">MVFLKLAVIVGILFGLARTIQALGRHCQRRFGHRFFTMRGFWLAAIGLNFLWWGYYAWVAAPLRQTSASGGLALMAMGLAAVAWLIHENVRESDLLYGLGGSILQFVLFFPVALYGIPLLVIALIFLLFATYRGTPAWLIDP</sequence>
<organism evidence="2 3">
    <name type="scientific">Paraburkholderia phenoliruptrix</name>
    <dbReference type="NCBI Taxonomy" id="252970"/>
    <lineage>
        <taxon>Bacteria</taxon>
        <taxon>Pseudomonadati</taxon>
        <taxon>Pseudomonadota</taxon>
        <taxon>Betaproteobacteria</taxon>
        <taxon>Burkholderiales</taxon>
        <taxon>Burkholderiaceae</taxon>
        <taxon>Paraburkholderia</taxon>
    </lineage>
</organism>
<keyword evidence="1" id="KW-0472">Membrane</keyword>
<dbReference type="GeneID" id="27797387"/>
<feature type="transmembrane region" description="Helical" evidence="1">
    <location>
        <begin position="106"/>
        <end position="130"/>
    </location>
</feature>
<reference evidence="2 3" key="1">
    <citation type="submission" date="2020-04" db="EMBL/GenBank/DDBJ databases">
        <authorList>
            <person name="De Canck E."/>
        </authorList>
    </citation>
    <scope>NUCLEOTIDE SEQUENCE [LARGE SCALE GENOMIC DNA]</scope>
    <source>
        <strain evidence="2 3">LMG 9964</strain>
    </source>
</reference>
<feature type="transmembrane region" description="Helical" evidence="1">
    <location>
        <begin position="68"/>
        <end position="86"/>
    </location>
</feature>
<evidence type="ECO:0000313" key="3">
    <source>
        <dbReference type="Proteomes" id="UP000494102"/>
    </source>
</evidence>
<feature type="transmembrane region" description="Helical" evidence="1">
    <location>
        <begin position="40"/>
        <end position="61"/>
    </location>
</feature>
<dbReference type="EMBL" id="CADILN010000002">
    <property type="protein sequence ID" value="CAB4048756.1"/>
    <property type="molecule type" value="Genomic_DNA"/>
</dbReference>
<dbReference type="AlphaFoldDB" id="A0A6J5K4L6"/>
<keyword evidence="1" id="KW-1133">Transmembrane helix</keyword>